<sequence>MTRYKKIRGHHKIWKNIDSWVSYNKKLDLEYLQSRKREYVKVWVQPYSNISVLNSEFKPPKNKTRKKIIEGIFEIYNSWKNQLDSLNKPYYLKIWFFPEDVSKCQVVCAIDEFIDFYDVTFYKPKINKPFPFDKRGLKWQYCHQEHHLTIKDIDEPESFYSYQDYLENKKWIEAVMKNPKTRISEYNENGNLTTYYSIKEFDVWIGGN</sequence>
<proteinExistence type="predicted"/>
<evidence type="ECO:0000313" key="1">
    <source>
        <dbReference type="EMBL" id="MFC4269387.1"/>
    </source>
</evidence>
<dbReference type="EMBL" id="JBHSCY010000002">
    <property type="protein sequence ID" value="MFC4269387.1"/>
    <property type="molecule type" value="Genomic_DNA"/>
</dbReference>
<reference evidence="2" key="1">
    <citation type="journal article" date="2019" name="Int. J. Syst. Evol. Microbiol.">
        <title>The Global Catalogue of Microorganisms (GCM) 10K type strain sequencing project: providing services to taxonomists for standard genome sequencing and annotation.</title>
        <authorList>
            <consortium name="The Broad Institute Genomics Platform"/>
            <consortium name="The Broad Institute Genome Sequencing Center for Infectious Disease"/>
            <person name="Wu L."/>
            <person name="Ma J."/>
        </authorList>
    </citation>
    <scope>NUCLEOTIDE SEQUENCE [LARGE SCALE GENOMIC DNA]</scope>
    <source>
        <strain evidence="2">CECT 8655</strain>
    </source>
</reference>
<protein>
    <recommendedName>
        <fullName evidence="3">DUF3841 domain-containing protein</fullName>
    </recommendedName>
</protein>
<comment type="caution">
    <text evidence="1">The sequence shown here is derived from an EMBL/GenBank/DDBJ whole genome shotgun (WGS) entry which is preliminary data.</text>
</comment>
<keyword evidence="2" id="KW-1185">Reference proteome</keyword>
<organism evidence="1 2">
    <name type="scientific">Polaribacter marinivivus</name>
    <dbReference type="NCBI Taxonomy" id="1524260"/>
    <lineage>
        <taxon>Bacteria</taxon>
        <taxon>Pseudomonadati</taxon>
        <taxon>Bacteroidota</taxon>
        <taxon>Flavobacteriia</taxon>
        <taxon>Flavobacteriales</taxon>
        <taxon>Flavobacteriaceae</taxon>
    </lineage>
</organism>
<evidence type="ECO:0008006" key="3">
    <source>
        <dbReference type="Google" id="ProtNLM"/>
    </source>
</evidence>
<name>A0ABV8RBN1_9FLAO</name>
<accession>A0ABV8RBN1</accession>
<gene>
    <name evidence="1" type="ORF">ACFOWD_10750</name>
</gene>
<evidence type="ECO:0000313" key="2">
    <source>
        <dbReference type="Proteomes" id="UP001595826"/>
    </source>
</evidence>
<dbReference type="Proteomes" id="UP001595826">
    <property type="component" value="Unassembled WGS sequence"/>
</dbReference>
<dbReference type="RefSeq" id="WP_377410458.1">
    <property type="nucleotide sequence ID" value="NZ_JBHSCY010000002.1"/>
</dbReference>